<dbReference type="InterPro" id="IPR006315">
    <property type="entry name" value="OM_autotransptr_brl_dom"/>
</dbReference>
<feature type="domain" description="Autotransporter" evidence="3">
    <location>
        <begin position="1616"/>
        <end position="1892"/>
    </location>
</feature>
<dbReference type="SMART" id="SM00869">
    <property type="entry name" value="Autotransporter"/>
    <property type="match status" value="1"/>
</dbReference>
<dbReference type="HOGENOM" id="CLU_001106_0_0_5"/>
<dbReference type="Gene3D" id="2.160.20.20">
    <property type="match status" value="3"/>
</dbReference>
<dbReference type="PANTHER" id="PTHR35037">
    <property type="entry name" value="C-TERMINAL REGION OF AIDA-LIKE PROTEIN"/>
    <property type="match status" value="1"/>
</dbReference>
<gene>
    <name evidence="4" type="ORF">MicloDRAFT_00028950</name>
</gene>
<feature type="compositionally biased region" description="Gly residues" evidence="2">
    <location>
        <begin position="153"/>
        <end position="173"/>
    </location>
</feature>
<feature type="region of interest" description="Disordered" evidence="2">
    <location>
        <begin position="100"/>
        <end position="173"/>
    </location>
</feature>
<dbReference type="SUPFAM" id="SSF103515">
    <property type="entry name" value="Autotransporter"/>
    <property type="match status" value="1"/>
</dbReference>
<feature type="region of interest" description="Disordered" evidence="2">
    <location>
        <begin position="275"/>
        <end position="297"/>
    </location>
</feature>
<dbReference type="InterPro" id="IPR012332">
    <property type="entry name" value="Autotransporter_pectin_lyase_C"/>
</dbReference>
<evidence type="ECO:0000256" key="1">
    <source>
        <dbReference type="ARBA" id="ARBA00022729"/>
    </source>
</evidence>
<proteinExistence type="predicted"/>
<dbReference type="NCBIfam" id="TIGR02601">
    <property type="entry name" value="autotrns_rpt"/>
    <property type="match status" value="6"/>
</dbReference>
<dbReference type="PROSITE" id="PS51208">
    <property type="entry name" value="AUTOTRANSPORTER"/>
    <property type="match status" value="1"/>
</dbReference>
<protein>
    <submittedName>
        <fullName evidence="4">Outer membrane autotransporter barrel domain-containing protein</fullName>
    </submittedName>
</protein>
<keyword evidence="5" id="KW-1185">Reference proteome</keyword>
<accession>I4YQV4</accession>
<dbReference type="Pfam" id="PF12951">
    <property type="entry name" value="PATR"/>
    <property type="match status" value="8"/>
</dbReference>
<name>I4YQV4_9HYPH</name>
<dbReference type="Gene3D" id="2.40.128.130">
    <property type="entry name" value="Autotransporter beta-domain"/>
    <property type="match status" value="1"/>
</dbReference>
<sequence precursor="true">MHDLIPPVPPATRHGSFRAVLLGSVALCALVGASSVLADGGDGGLFSLGGRSSFSGTGGEGGIVVRGLSGGGGGGAGDTGGNGGEANGCDDADCRILSGTAAGGGGGQPGARDGLGGDGADGQDATWRGGGGGGGAHGFNNASGPIPNRELSGGRGGKGGNGTTGGGGGGSGGFGLVLQNTSDYIAIQRAVGGAGGDGGHGGQGQGGGGGDGGIGLAATAADSLAVRAVMLGGKGGRGGGNDRLDGLGIGKGGRGGAGVYSTSRSTSIEAMVVGGDGGDSNNDQGGHQGGTGGSGVEASGAVTVSAEIRGGNGGVSINGAYTGLGGIGLMLMGSNHANVFAPIRGGVGTTGGAGIFLRTDADVTVNSRVRGGDGLDTGGIAIDGDGTGHEINLQANAVVSGGLAGGVRGAAMRVTGDSTLNLSAGAVIEGDIVIDYGNCPTGSCYMSTLTVNVPSNYRYDGSFRGIGRLEKQGSGTLTLSGANAYGGGIVIGQGTLALTGVSSITSAASLRLDGTLDISGLSASSTTIPSLVPTALGEPAPGNIILGNKTLQINQGGIAEFAGRITGAGSVIKDGAAMLTLHAEQGYSGATIVRGGRLDLTGFGSIASSSAVQVDSMLSVSGGETYLLHDLSGSATGRLLLVNGSSLSIAQEAHGTFAGSLESYGTVRKAGAGTLTLTGDSTRFDHIHSPFIGTIAVDQGTLALAGNANLGRSRGLSVDGVLDISGLTAAGTTIANIAGSGTVALGDKSLTVNQTTDSTFSGGFNGAGSLQKMGTGRLVLSGTSTHAGGTTVAQGVLELSGLLRGPVTIGPSGILNAAGGAIEGSVTVENGGTLFGGPSGGTLRMGSLSLAAGSTTNVNLNAPSEDALFDIVGPLTVNGTLNVTGGGAYGTGIYRIFSTNDTVTDAGLALGSTPTIENVMTRLDIGERTVDVLVTGDGTALQYWSGNGMDRGGSGTWSDTTRWLEPDGRQRLWLNGTGVFGGPAGRITVEGAQRIGTLEFLTSGYELVAGSGGELLLDGGGRLWAEGAQTTATVNAPLTGTGSLTKIGAGTIVLAGQNSYSGGTLLQAGALTLAANSALGTGRLDARDGTRLSFGADGLNVANAMALTGNLIIATDPGLAATLSGVIGDGLMPGRVVKTGAGQLTLTGTNSYTGNTVISAGTLQIGEGGTNGSILGDVTNNGTLVFNRSDDVTFGGAVIGSGALVKQGAGRLTLSGANRYTGGTTISRGTLVGSSSSFSGNIANNSSLVFDQAHIGTYSGSISGSGSVTKQGSGTLILTGSNSHTGGTVIKEGTLQIGDGGRMGSISGSIVNNGALVLNRSGSYDINASIRGTGTLAIIGGTANFTGTGYEGPVSVETGAFNLTPNSHWGSIVTIGQGGTLGGSGTIGGLVVRRGGTVSPGYSPGTLNVTGDIAFDAGSSYTVDVTVDGDHDLITAKGASKLSGGTVNVRAARGLYAATNTHAILSAQGGVTGKFASTSSDLAFLTPSLSYDLSNVYLTLTRNQVDFSALAESPNARAAATAAETLGFGNNLYEALVLLSADQASAAFDALSGEAHASAAAVAYGDAAQVQNSILTHLRQPLTSRLPTFVQGSYTAAYAADAPGTTPQPVAVVPAFDPRRFALWGEGFGSWGKIGGNGNAAGLETSTGGFILGADAQVAEAFRLGLAGGFTRTTFDIDGRLSSGSNESVFAALYGSSSWGALSLRLGAAYAWHDIDVNRTVRFPGFAGAIDTSYDGWTAQAFGEVGYRMGLGPVQLEPFVGASVLRLHTDAFQEEGGPAALTGSARDQDLATTTLGLRAEARLSDTVPLIVRGLIGWRHAYGDVEPEALLAFSGGATAFTVAGTPIDRNALVAEAGLDWQITPDMTLGAAYVGQIGERAQEHALKGNFTWRFETR</sequence>
<evidence type="ECO:0000259" key="3">
    <source>
        <dbReference type="PROSITE" id="PS51208"/>
    </source>
</evidence>
<dbReference type="NCBIfam" id="TIGR01414">
    <property type="entry name" value="autotrans_barl"/>
    <property type="match status" value="1"/>
</dbReference>
<dbReference type="eggNOG" id="COG3468">
    <property type="taxonomic scope" value="Bacteria"/>
</dbReference>
<dbReference type="InterPro" id="IPR011050">
    <property type="entry name" value="Pectin_lyase_fold/virulence"/>
</dbReference>
<dbReference type="SUPFAM" id="SSF51126">
    <property type="entry name" value="Pectin lyase-like"/>
    <property type="match status" value="3"/>
</dbReference>
<dbReference type="PATRIC" id="fig|864069.3.peg.3131"/>
<dbReference type="Pfam" id="PF03797">
    <property type="entry name" value="Autotransporter"/>
    <property type="match status" value="1"/>
</dbReference>
<dbReference type="EMBL" id="JH660645">
    <property type="protein sequence ID" value="EIM26346.1"/>
    <property type="molecule type" value="Genomic_DNA"/>
</dbReference>
<dbReference type="eggNOG" id="COG4625">
    <property type="taxonomic scope" value="Bacteria"/>
</dbReference>
<dbReference type="STRING" id="864069.MicloDRAFT_00028950"/>
<dbReference type="PANTHER" id="PTHR35037:SF3">
    <property type="entry name" value="C-TERMINAL REGION OF AIDA-LIKE PROTEIN"/>
    <property type="match status" value="1"/>
</dbReference>
<dbReference type="InterPro" id="IPR005546">
    <property type="entry name" value="Autotransporte_beta"/>
</dbReference>
<dbReference type="InterPro" id="IPR051551">
    <property type="entry name" value="Autotransporter_adhesion"/>
</dbReference>
<dbReference type="GO" id="GO:0019867">
    <property type="term" value="C:outer membrane"/>
    <property type="evidence" value="ECO:0007669"/>
    <property type="project" value="InterPro"/>
</dbReference>
<feature type="compositionally biased region" description="Gly residues" evidence="2">
    <location>
        <begin position="128"/>
        <end position="137"/>
    </location>
</feature>
<feature type="compositionally biased region" description="Gly residues" evidence="2">
    <location>
        <begin position="101"/>
        <end position="120"/>
    </location>
</feature>
<dbReference type="InterPro" id="IPR013425">
    <property type="entry name" value="Autotrns_rpt"/>
</dbReference>
<feature type="compositionally biased region" description="Gly residues" evidence="2">
    <location>
        <begin position="286"/>
        <end position="295"/>
    </location>
</feature>
<evidence type="ECO:0000313" key="4">
    <source>
        <dbReference type="EMBL" id="EIM26346.1"/>
    </source>
</evidence>
<dbReference type="InterPro" id="IPR036709">
    <property type="entry name" value="Autotransporte_beta_dom_sf"/>
</dbReference>
<evidence type="ECO:0000256" key="2">
    <source>
        <dbReference type="SAM" id="MobiDB-lite"/>
    </source>
</evidence>
<reference evidence="4 5" key="1">
    <citation type="submission" date="2012-02" db="EMBL/GenBank/DDBJ databases">
        <title>Improved High-Quality Draft sequence of Microvirga sp. WSM3557.</title>
        <authorList>
            <consortium name="US DOE Joint Genome Institute"/>
            <person name="Lucas S."/>
            <person name="Han J."/>
            <person name="Lapidus A."/>
            <person name="Cheng J.-F."/>
            <person name="Goodwin L."/>
            <person name="Pitluck S."/>
            <person name="Peters L."/>
            <person name="Zhang X."/>
            <person name="Detter J.C."/>
            <person name="Han C."/>
            <person name="Tapia R."/>
            <person name="Land M."/>
            <person name="Hauser L."/>
            <person name="Kyrpides N."/>
            <person name="Ivanova N."/>
            <person name="Pagani I."/>
            <person name="Brau L."/>
            <person name="Yates R."/>
            <person name="O'Hara G."/>
            <person name="Rui T."/>
            <person name="Howieson J."/>
            <person name="Reeve W."/>
            <person name="Woyke T."/>
        </authorList>
    </citation>
    <scope>NUCLEOTIDE SEQUENCE [LARGE SCALE GENOMIC DNA]</scope>
    <source>
        <strain evidence="4 5">WSM3557</strain>
    </source>
</reference>
<keyword evidence="1" id="KW-0732">Signal</keyword>
<evidence type="ECO:0000313" key="5">
    <source>
        <dbReference type="Proteomes" id="UP000003947"/>
    </source>
</evidence>
<organism evidence="4 5">
    <name type="scientific">Microvirga lotononidis</name>
    <dbReference type="NCBI Taxonomy" id="864069"/>
    <lineage>
        <taxon>Bacteria</taxon>
        <taxon>Pseudomonadati</taxon>
        <taxon>Pseudomonadota</taxon>
        <taxon>Alphaproteobacteria</taxon>
        <taxon>Hyphomicrobiales</taxon>
        <taxon>Methylobacteriaceae</taxon>
        <taxon>Microvirga</taxon>
    </lineage>
</organism>
<dbReference type="Proteomes" id="UP000003947">
    <property type="component" value="Unassembled WGS sequence"/>
</dbReference>